<gene>
    <name evidence="8" type="primary">resA</name>
    <name evidence="8" type="ORF">MUN87_03130</name>
</gene>
<evidence type="ECO:0000313" key="9">
    <source>
        <dbReference type="Proteomes" id="UP000831537"/>
    </source>
</evidence>
<keyword evidence="3" id="KW-0735">Signal-anchor</keyword>
<keyword evidence="6" id="KW-0812">Transmembrane</keyword>
<dbReference type="EMBL" id="CP095071">
    <property type="protein sequence ID" value="UOQ85916.1"/>
    <property type="molecule type" value="Genomic_DNA"/>
</dbReference>
<dbReference type="NCBIfam" id="NF002854">
    <property type="entry name" value="PRK03147.1"/>
    <property type="match status" value="1"/>
</dbReference>
<keyword evidence="9" id="KW-1185">Reference proteome</keyword>
<evidence type="ECO:0000259" key="7">
    <source>
        <dbReference type="PROSITE" id="PS51352"/>
    </source>
</evidence>
<dbReference type="Proteomes" id="UP000831537">
    <property type="component" value="Chromosome"/>
</dbReference>
<evidence type="ECO:0000256" key="6">
    <source>
        <dbReference type="SAM" id="Phobius"/>
    </source>
</evidence>
<protein>
    <submittedName>
        <fullName evidence="8">Thiol-disulfide oxidoreductase ResA</fullName>
    </submittedName>
</protein>
<evidence type="ECO:0000256" key="3">
    <source>
        <dbReference type="ARBA" id="ARBA00022968"/>
    </source>
</evidence>
<evidence type="ECO:0000313" key="8">
    <source>
        <dbReference type="EMBL" id="UOQ85916.1"/>
    </source>
</evidence>
<dbReference type="Gene3D" id="3.40.30.10">
    <property type="entry name" value="Glutaredoxin"/>
    <property type="match status" value="1"/>
</dbReference>
<name>A0ABY4GNF5_9BACI</name>
<evidence type="ECO:0000256" key="4">
    <source>
        <dbReference type="ARBA" id="ARBA00023157"/>
    </source>
</evidence>
<dbReference type="PROSITE" id="PS51352">
    <property type="entry name" value="THIOREDOXIN_2"/>
    <property type="match status" value="1"/>
</dbReference>
<dbReference type="PANTHER" id="PTHR42852">
    <property type="entry name" value="THIOL:DISULFIDE INTERCHANGE PROTEIN DSBE"/>
    <property type="match status" value="1"/>
</dbReference>
<feature type="transmembrane region" description="Helical" evidence="6">
    <location>
        <begin position="20"/>
        <end position="38"/>
    </location>
</feature>
<dbReference type="SUPFAM" id="SSF52833">
    <property type="entry name" value="Thioredoxin-like"/>
    <property type="match status" value="1"/>
</dbReference>
<keyword evidence="6" id="KW-0472">Membrane</keyword>
<dbReference type="Pfam" id="PF00578">
    <property type="entry name" value="AhpC-TSA"/>
    <property type="match status" value="1"/>
</dbReference>
<evidence type="ECO:0000256" key="1">
    <source>
        <dbReference type="ARBA" id="ARBA00004196"/>
    </source>
</evidence>
<keyword evidence="4" id="KW-1015">Disulfide bond</keyword>
<organism evidence="8 9">
    <name type="scientific">Gracilibacillus salinarum</name>
    <dbReference type="NCBI Taxonomy" id="2932255"/>
    <lineage>
        <taxon>Bacteria</taxon>
        <taxon>Bacillati</taxon>
        <taxon>Bacillota</taxon>
        <taxon>Bacilli</taxon>
        <taxon>Bacillales</taxon>
        <taxon>Bacillaceae</taxon>
        <taxon>Gracilibacillus</taxon>
    </lineage>
</organism>
<dbReference type="RefSeq" id="WP_244746214.1">
    <property type="nucleotide sequence ID" value="NZ_CP095071.1"/>
</dbReference>
<sequence>MSKIEQAKQNKQAKKRNRFIFRTSILVVLFGALLFAVVSNLTAEEDAVVEVGDQAPDFQLEQIATDESSAIQLSDLRGQGVMLNFWGTWCEPCEKEMPYMEQLYPEYKEKGVEILSVNLDTTKLPVENFVDHYNLTFPILYDEHTEVLDTYGIKPIPTTYFIDENGIVVERVLGGLTVEKLRGYLDQIVPEGS</sequence>
<keyword evidence="2" id="KW-0201">Cytochrome c-type biogenesis</keyword>
<dbReference type="PANTHER" id="PTHR42852:SF6">
    <property type="entry name" value="THIOL:DISULFIDE INTERCHANGE PROTEIN DSBE"/>
    <property type="match status" value="1"/>
</dbReference>
<keyword evidence="6" id="KW-1133">Transmembrane helix</keyword>
<feature type="domain" description="Thioredoxin" evidence="7">
    <location>
        <begin position="49"/>
        <end position="190"/>
    </location>
</feature>
<dbReference type="InterPro" id="IPR000866">
    <property type="entry name" value="AhpC/TSA"/>
</dbReference>
<dbReference type="CDD" id="cd02966">
    <property type="entry name" value="TlpA_like_family"/>
    <property type="match status" value="1"/>
</dbReference>
<dbReference type="InterPro" id="IPR036249">
    <property type="entry name" value="Thioredoxin-like_sf"/>
</dbReference>
<evidence type="ECO:0000256" key="5">
    <source>
        <dbReference type="ARBA" id="ARBA00023284"/>
    </source>
</evidence>
<dbReference type="InterPro" id="IPR050553">
    <property type="entry name" value="Thioredoxin_ResA/DsbE_sf"/>
</dbReference>
<proteinExistence type="predicted"/>
<dbReference type="InterPro" id="IPR013766">
    <property type="entry name" value="Thioredoxin_domain"/>
</dbReference>
<accession>A0ABY4GNF5</accession>
<dbReference type="InterPro" id="IPR017937">
    <property type="entry name" value="Thioredoxin_CS"/>
</dbReference>
<reference evidence="8 9" key="1">
    <citation type="submission" date="2022-04" db="EMBL/GenBank/DDBJ databases">
        <title>Gracilibacillus sp. isolated from saltern.</title>
        <authorList>
            <person name="Won M."/>
            <person name="Lee C.-M."/>
            <person name="Woen H.-Y."/>
            <person name="Kwon S.-W."/>
        </authorList>
    </citation>
    <scope>NUCLEOTIDE SEQUENCE [LARGE SCALE GENOMIC DNA]</scope>
    <source>
        <strain evidence="8 9">SSPM10-3</strain>
    </source>
</reference>
<evidence type="ECO:0000256" key="2">
    <source>
        <dbReference type="ARBA" id="ARBA00022748"/>
    </source>
</evidence>
<keyword evidence="5" id="KW-0676">Redox-active center</keyword>
<comment type="subcellular location">
    <subcellularLocation>
        <location evidence="1">Cell envelope</location>
    </subcellularLocation>
</comment>
<dbReference type="PROSITE" id="PS00194">
    <property type="entry name" value="THIOREDOXIN_1"/>
    <property type="match status" value="1"/>
</dbReference>